<proteinExistence type="predicted"/>
<sequence length="64" mass="7171">VSMQKLTLHMYLGCISKRVLFRAISSVLKAPNSFRASISLLVNHLKKAHRGRIDYIWGCPSGPC</sequence>
<dbReference type="Gene3D" id="3.40.50.2020">
    <property type="match status" value="1"/>
</dbReference>
<reference evidence="1" key="1">
    <citation type="submission" date="2019-03" db="EMBL/GenBank/DDBJ databases">
        <title>Genome sequencing and reference-guided assembly of Black Bengal Goat (Capra hircus).</title>
        <authorList>
            <person name="Siddiki A.Z."/>
            <person name="Baten A."/>
            <person name="Billah M."/>
            <person name="Alam M.A.U."/>
            <person name="Shawrob K.S.M."/>
            <person name="Saha S."/>
            <person name="Chowdhury M."/>
            <person name="Rahman A.H."/>
            <person name="Stear M."/>
            <person name="Miah G."/>
            <person name="Das G.B."/>
            <person name="Hossain M.M."/>
            <person name="Kumkum M."/>
            <person name="Islam M.S."/>
            <person name="Mollah A.M."/>
            <person name="Ahsan A."/>
            <person name="Tusar F."/>
            <person name="Khan M.K.I."/>
        </authorList>
    </citation>
    <scope>NUCLEOTIDE SEQUENCE [LARGE SCALE GENOMIC DNA]</scope>
</reference>
<accession>A0A8C2NRR5</accession>
<protein>
    <submittedName>
        <fullName evidence="1">Uncharacterized protein</fullName>
    </submittedName>
</protein>
<dbReference type="AlphaFoldDB" id="A0A8C2NRR5"/>
<name>A0A8C2NRR5_CAPHI</name>
<reference evidence="1" key="2">
    <citation type="submission" date="2025-08" db="UniProtKB">
        <authorList>
            <consortium name="Ensembl"/>
        </authorList>
    </citation>
    <scope>IDENTIFICATION</scope>
</reference>
<dbReference type="InterPro" id="IPR029057">
    <property type="entry name" value="PRTase-like"/>
</dbReference>
<dbReference type="Ensembl" id="ENSCHIT00010010802.1">
    <property type="protein sequence ID" value="ENSCHIP00010007688.1"/>
    <property type="gene ID" value="ENSCHIG00010005614.1"/>
</dbReference>
<organism evidence="1">
    <name type="scientific">Capra hircus</name>
    <name type="common">Goat</name>
    <dbReference type="NCBI Taxonomy" id="9925"/>
    <lineage>
        <taxon>Eukaryota</taxon>
        <taxon>Metazoa</taxon>
        <taxon>Chordata</taxon>
        <taxon>Craniata</taxon>
        <taxon>Vertebrata</taxon>
        <taxon>Euteleostomi</taxon>
        <taxon>Mammalia</taxon>
        <taxon>Eutheria</taxon>
        <taxon>Laurasiatheria</taxon>
        <taxon>Artiodactyla</taxon>
        <taxon>Ruminantia</taxon>
        <taxon>Pecora</taxon>
        <taxon>Bovidae</taxon>
        <taxon>Caprinae</taxon>
        <taxon>Capra</taxon>
    </lineage>
</organism>
<evidence type="ECO:0000313" key="1">
    <source>
        <dbReference type="Ensembl" id="ENSCHIP00010007688.1"/>
    </source>
</evidence>